<accession>A0A4R3M3V5</accession>
<dbReference type="Pfam" id="PF13406">
    <property type="entry name" value="SLT_2"/>
    <property type="match status" value="1"/>
</dbReference>
<organism evidence="4 5">
    <name type="scientific">Tepidamorphus gemmatus</name>
    <dbReference type="NCBI Taxonomy" id="747076"/>
    <lineage>
        <taxon>Bacteria</taxon>
        <taxon>Pseudomonadati</taxon>
        <taxon>Pseudomonadota</taxon>
        <taxon>Alphaproteobacteria</taxon>
        <taxon>Hyphomicrobiales</taxon>
        <taxon>Tepidamorphaceae</taxon>
        <taxon>Tepidamorphus</taxon>
    </lineage>
</organism>
<dbReference type="InterPro" id="IPR011970">
    <property type="entry name" value="MltB_2"/>
</dbReference>
<dbReference type="NCBIfam" id="TIGR02283">
    <property type="entry name" value="MltB_2"/>
    <property type="match status" value="1"/>
</dbReference>
<dbReference type="InterPro" id="IPR023346">
    <property type="entry name" value="Lysozyme-like_dom_sf"/>
</dbReference>
<dbReference type="Gene3D" id="1.10.101.10">
    <property type="entry name" value="PGBD-like superfamily/PGBD"/>
    <property type="match status" value="1"/>
</dbReference>
<evidence type="ECO:0000313" key="4">
    <source>
        <dbReference type="EMBL" id="TCT07263.1"/>
    </source>
</evidence>
<comment type="caution">
    <text evidence="4">The sequence shown here is derived from an EMBL/GenBank/DDBJ whole genome shotgun (WGS) entry which is preliminary data.</text>
</comment>
<dbReference type="InterPro" id="IPR031304">
    <property type="entry name" value="SLT_2"/>
</dbReference>
<dbReference type="Pfam" id="PF01471">
    <property type="entry name" value="PG_binding_1"/>
    <property type="match status" value="1"/>
</dbReference>
<gene>
    <name evidence="4" type="ORF">EDC22_110110</name>
</gene>
<evidence type="ECO:0000256" key="1">
    <source>
        <dbReference type="SAM" id="SignalP"/>
    </source>
</evidence>
<name>A0A4R3M3V5_9HYPH</name>
<dbReference type="Gene3D" id="1.10.8.350">
    <property type="entry name" value="Bacterial muramidase"/>
    <property type="match status" value="1"/>
</dbReference>
<proteinExistence type="predicted"/>
<sequence length="411" mass="45135">MLRIAWLALVWLLAAAPFGAGAQSRQAAEAEFRQWLETRVWPDASRQGVSRATFEAATGGVVLDWSLPDLVPPGATPSPPQVNWQAEFSSPISYFAEDRIKPLESIGRGLIRQWASTLAQIEARYGVPKEIVVAIWGRESAFGRAAIPKPAIRTLATKAFMATRKDMFYPELIAALKIVQDGHIAVSDMKSSVAGALGQPQFLPSKYLAYAVDFDGDGRRDIWRSVPDTLASIANYLRQHGWQPGVHWGVEAIVPDAVPCALEGPDKRYPVSEWQRVGTTRIDGSPLPGAAGEPRHLLMPAGRFGPAFIVSGNFYVLKTYNESDLYALFIGHLADRLVADSRIHGRWATSAGLKRGDVRAMQERMIAMGYDVGAADGLVGFRTRTAIGLWQQRNGRAQTCWPDESLVKTLR</sequence>
<dbReference type="PANTHER" id="PTHR30163">
    <property type="entry name" value="MEMBRANE-BOUND LYTIC MUREIN TRANSGLYCOSYLASE B"/>
    <property type="match status" value="1"/>
</dbReference>
<dbReference type="AlphaFoldDB" id="A0A4R3M3V5"/>
<feature type="domain" description="Transglycosylase SLT" evidence="3">
    <location>
        <begin position="32"/>
        <end position="335"/>
    </location>
</feature>
<evidence type="ECO:0000259" key="2">
    <source>
        <dbReference type="Pfam" id="PF01471"/>
    </source>
</evidence>
<dbReference type="InterPro" id="IPR002477">
    <property type="entry name" value="Peptidoglycan-bd-like"/>
</dbReference>
<dbReference type="SUPFAM" id="SSF47090">
    <property type="entry name" value="PGBD-like"/>
    <property type="match status" value="1"/>
</dbReference>
<dbReference type="CDD" id="cd13399">
    <property type="entry name" value="Slt35-like"/>
    <property type="match status" value="1"/>
</dbReference>
<dbReference type="GO" id="GO:0008933">
    <property type="term" value="F:peptidoglycan lytic transglycosylase activity"/>
    <property type="evidence" value="ECO:0007669"/>
    <property type="project" value="TreeGrafter"/>
</dbReference>
<dbReference type="OrthoDB" id="9808544at2"/>
<dbReference type="RefSeq" id="WP_132807471.1">
    <property type="nucleotide sequence ID" value="NZ_SMAK01000010.1"/>
</dbReference>
<keyword evidence="5" id="KW-1185">Reference proteome</keyword>
<dbReference type="SUPFAM" id="SSF53955">
    <property type="entry name" value="Lysozyme-like"/>
    <property type="match status" value="1"/>
</dbReference>
<dbReference type="GO" id="GO:0009253">
    <property type="term" value="P:peptidoglycan catabolic process"/>
    <property type="evidence" value="ECO:0007669"/>
    <property type="project" value="TreeGrafter"/>
</dbReference>
<dbReference type="InterPro" id="IPR036365">
    <property type="entry name" value="PGBD-like_sf"/>
</dbReference>
<dbReference type="EMBL" id="SMAK01000010">
    <property type="protein sequence ID" value="TCT07263.1"/>
    <property type="molecule type" value="Genomic_DNA"/>
</dbReference>
<dbReference type="InterPro" id="IPR036366">
    <property type="entry name" value="PGBDSf"/>
</dbReference>
<dbReference type="InterPro" id="IPR043426">
    <property type="entry name" value="MltB-like"/>
</dbReference>
<dbReference type="PANTHER" id="PTHR30163:SF8">
    <property type="entry name" value="LYTIC MUREIN TRANSGLYCOSYLASE"/>
    <property type="match status" value="1"/>
</dbReference>
<feature type="signal peptide" evidence="1">
    <location>
        <begin position="1"/>
        <end position="22"/>
    </location>
</feature>
<dbReference type="Proteomes" id="UP000295678">
    <property type="component" value="Unassembled WGS sequence"/>
</dbReference>
<evidence type="ECO:0000259" key="3">
    <source>
        <dbReference type="Pfam" id="PF13406"/>
    </source>
</evidence>
<feature type="domain" description="Peptidoglycan binding-like" evidence="2">
    <location>
        <begin position="355"/>
        <end position="404"/>
    </location>
</feature>
<keyword evidence="1" id="KW-0732">Signal</keyword>
<feature type="chain" id="PRO_5020935248" evidence="1">
    <location>
        <begin position="23"/>
        <end position="411"/>
    </location>
</feature>
<protein>
    <submittedName>
        <fullName evidence="4">Lytic murein transglycosylase</fullName>
    </submittedName>
</protein>
<evidence type="ECO:0000313" key="5">
    <source>
        <dbReference type="Proteomes" id="UP000295678"/>
    </source>
</evidence>
<dbReference type="Gene3D" id="1.10.530.10">
    <property type="match status" value="1"/>
</dbReference>
<reference evidence="4 5" key="1">
    <citation type="submission" date="2019-03" db="EMBL/GenBank/DDBJ databases">
        <title>Genomic Encyclopedia of Type Strains, Phase IV (KMG-IV): sequencing the most valuable type-strain genomes for metagenomic binning, comparative biology and taxonomic classification.</title>
        <authorList>
            <person name="Goeker M."/>
        </authorList>
    </citation>
    <scope>NUCLEOTIDE SEQUENCE [LARGE SCALE GENOMIC DNA]</scope>
    <source>
        <strain evidence="4 5">DSM 19345</strain>
    </source>
</reference>